<feature type="domain" description="Galactosyltransferase C-terminal" evidence="3">
    <location>
        <begin position="188"/>
        <end position="239"/>
    </location>
</feature>
<dbReference type="Proteomes" id="UP000178372">
    <property type="component" value="Unassembled WGS sequence"/>
</dbReference>
<evidence type="ECO:0000313" key="5">
    <source>
        <dbReference type="Proteomes" id="UP000178372"/>
    </source>
</evidence>
<evidence type="ECO:0000259" key="3">
    <source>
        <dbReference type="Pfam" id="PF02709"/>
    </source>
</evidence>
<dbReference type="Pfam" id="PF00535">
    <property type="entry name" value="Glycos_transf_2"/>
    <property type="match status" value="1"/>
</dbReference>
<proteinExistence type="predicted"/>
<dbReference type="AlphaFoldDB" id="A0A1F7GDT5"/>
<feature type="domain" description="Glycosyltransferase 2-like" evidence="2">
    <location>
        <begin position="4"/>
        <end position="151"/>
    </location>
</feature>
<reference evidence="4 5" key="1">
    <citation type="journal article" date="2016" name="Nat. Commun.">
        <title>Thousands of microbial genomes shed light on interconnected biogeochemical processes in an aquifer system.</title>
        <authorList>
            <person name="Anantharaman K."/>
            <person name="Brown C.T."/>
            <person name="Hug L.A."/>
            <person name="Sharon I."/>
            <person name="Castelle C.J."/>
            <person name="Probst A.J."/>
            <person name="Thomas B.C."/>
            <person name="Singh A."/>
            <person name="Wilkins M.J."/>
            <person name="Karaoz U."/>
            <person name="Brodie E.L."/>
            <person name="Williams K.H."/>
            <person name="Hubbard S.S."/>
            <person name="Banfield J.F."/>
        </authorList>
    </citation>
    <scope>NUCLEOTIDE SEQUENCE [LARGE SCALE GENOMIC DNA]</scope>
</reference>
<organism evidence="4 5">
    <name type="scientific">Candidatus Roizmanbacteria bacterium RIFCSPHIGHO2_01_FULL_39_12b</name>
    <dbReference type="NCBI Taxonomy" id="1802030"/>
    <lineage>
        <taxon>Bacteria</taxon>
        <taxon>Candidatus Roizmaniibacteriota</taxon>
    </lineage>
</organism>
<dbReference type="CDD" id="cd04186">
    <property type="entry name" value="GT_2_like_c"/>
    <property type="match status" value="1"/>
</dbReference>
<dbReference type="Gene3D" id="3.90.550.10">
    <property type="entry name" value="Spore Coat Polysaccharide Biosynthesis Protein SpsA, Chain A"/>
    <property type="match status" value="1"/>
</dbReference>
<dbReference type="InterPro" id="IPR001173">
    <property type="entry name" value="Glyco_trans_2-like"/>
</dbReference>
<evidence type="ECO:0000256" key="1">
    <source>
        <dbReference type="ARBA" id="ARBA00022679"/>
    </source>
</evidence>
<gene>
    <name evidence="4" type="ORF">A2690_02535</name>
</gene>
<dbReference type="InterPro" id="IPR027791">
    <property type="entry name" value="Galactosyl_T_C"/>
</dbReference>
<dbReference type="GO" id="GO:0016740">
    <property type="term" value="F:transferase activity"/>
    <property type="evidence" value="ECO:0007669"/>
    <property type="project" value="UniProtKB-KW"/>
</dbReference>
<dbReference type="PANTHER" id="PTHR43179">
    <property type="entry name" value="RHAMNOSYLTRANSFERASE WBBL"/>
    <property type="match status" value="1"/>
</dbReference>
<name>A0A1F7GDT5_9BACT</name>
<dbReference type="SUPFAM" id="SSF53448">
    <property type="entry name" value="Nucleotide-diphospho-sugar transferases"/>
    <property type="match status" value="1"/>
</dbReference>
<evidence type="ECO:0000313" key="4">
    <source>
        <dbReference type="EMBL" id="OGK17024.1"/>
    </source>
</evidence>
<comment type="caution">
    <text evidence="4">The sequence shown here is derived from an EMBL/GenBank/DDBJ whole genome shotgun (WGS) entry which is preliminary data.</text>
</comment>
<sequence length="293" mass="34075">MDLSVIIISYNTANLTVDCLNSLTFFLNKEKKLKSEIIIVDNFSSDGSVENIREFLKKSQIPIHFIENKKNVGYGAANNQGVKKSKGEFILLLNSDTLIENISFTTLLEYMKQNSKIGTLTVKVRFPHGEIDPASHRGFPTIWRSFCFFSRLEKISTSTLLSRIFGGYHLTWCDLSKIHEIDCPSGAFFLIPKIIYEKVKGFDEKFFMYGEDLDLAFRIKQLGYKVVYYPKYTILHLKHQSGLKATEEIRKKTKYHFYDAMKIFYHKHYAKNYPKFFNSFIYSVIDFKAKSSL</sequence>
<protein>
    <submittedName>
        <fullName evidence="4">Uncharacterized protein</fullName>
    </submittedName>
</protein>
<dbReference type="Pfam" id="PF02709">
    <property type="entry name" value="Glyco_transf_7C"/>
    <property type="match status" value="1"/>
</dbReference>
<dbReference type="EMBL" id="MFZF01000007">
    <property type="protein sequence ID" value="OGK17024.1"/>
    <property type="molecule type" value="Genomic_DNA"/>
</dbReference>
<evidence type="ECO:0000259" key="2">
    <source>
        <dbReference type="Pfam" id="PF00535"/>
    </source>
</evidence>
<keyword evidence="1" id="KW-0808">Transferase</keyword>
<dbReference type="PANTHER" id="PTHR43179:SF7">
    <property type="entry name" value="RHAMNOSYLTRANSFERASE WBBL"/>
    <property type="match status" value="1"/>
</dbReference>
<accession>A0A1F7GDT5</accession>
<dbReference type="InterPro" id="IPR029044">
    <property type="entry name" value="Nucleotide-diphossugar_trans"/>
</dbReference>